<organism evidence="1 2">
    <name type="scientific">Haloarcula nitratireducens</name>
    <dbReference type="NCBI Taxonomy" id="2487749"/>
    <lineage>
        <taxon>Archaea</taxon>
        <taxon>Methanobacteriati</taxon>
        <taxon>Methanobacteriota</taxon>
        <taxon>Stenosarchaea group</taxon>
        <taxon>Halobacteria</taxon>
        <taxon>Halobacteriales</taxon>
        <taxon>Haloarculaceae</taxon>
        <taxon>Haloarcula</taxon>
    </lineage>
</organism>
<gene>
    <name evidence="1" type="ORF">EGH23_24520</name>
</gene>
<dbReference type="EMBL" id="RKLT01000036">
    <property type="protein sequence ID" value="MBX0298035.1"/>
    <property type="molecule type" value="Genomic_DNA"/>
</dbReference>
<comment type="caution">
    <text evidence="1">The sequence shown here is derived from an EMBL/GenBank/DDBJ whole genome shotgun (WGS) entry which is preliminary data.</text>
</comment>
<dbReference type="AlphaFoldDB" id="A0AAW4PJ23"/>
<evidence type="ECO:0000313" key="1">
    <source>
        <dbReference type="EMBL" id="MBX0298035.1"/>
    </source>
</evidence>
<evidence type="ECO:0000313" key="2">
    <source>
        <dbReference type="Proteomes" id="UP001430455"/>
    </source>
</evidence>
<dbReference type="Proteomes" id="UP001430455">
    <property type="component" value="Unassembled WGS sequence"/>
</dbReference>
<name>A0AAW4PJ23_9EURY</name>
<accession>A0AAW4PJ23</accession>
<protein>
    <submittedName>
        <fullName evidence="1">Uncharacterized protein</fullName>
    </submittedName>
</protein>
<reference evidence="1 2" key="1">
    <citation type="submission" date="2021-06" db="EMBL/GenBank/DDBJ databases">
        <title>Halomicroarcula sp. a new haloarchaeum isolated from saline soil.</title>
        <authorList>
            <person name="Duran-Viseras A."/>
            <person name="Sanchez-Porro C."/>
            <person name="Ventosa A."/>
        </authorList>
    </citation>
    <scope>NUCLEOTIDE SEQUENCE [LARGE SCALE GENOMIC DNA]</scope>
    <source>
        <strain evidence="1 2">F27</strain>
    </source>
</reference>
<proteinExistence type="predicted"/>
<sequence length="49" mass="5350">MASASAYQVGLLADTIQKATIQGLLDPEEAEILQEHLEEVDSLEEAHEL</sequence>
<dbReference type="RefSeq" id="WP_220582616.1">
    <property type="nucleotide sequence ID" value="NZ_RKLT01000036.1"/>
</dbReference>
<keyword evidence="2" id="KW-1185">Reference proteome</keyword>